<dbReference type="HAMAP" id="MF_00185">
    <property type="entry name" value="IPP_trans"/>
    <property type="match status" value="1"/>
</dbReference>
<proteinExistence type="inferred from homology"/>
<dbReference type="GO" id="GO:0052381">
    <property type="term" value="F:tRNA dimethylallyltransferase activity"/>
    <property type="evidence" value="ECO:0007669"/>
    <property type="project" value="UniProtKB-EC"/>
</dbReference>
<evidence type="ECO:0000256" key="12">
    <source>
        <dbReference type="RuleBase" id="RU003784"/>
    </source>
</evidence>
<evidence type="ECO:0000256" key="7">
    <source>
        <dbReference type="ARBA" id="ARBA00022840"/>
    </source>
</evidence>
<keyword evidence="6 10" id="KW-0547">Nucleotide-binding</keyword>
<feature type="binding site" evidence="10">
    <location>
        <begin position="11"/>
        <end position="18"/>
    </location>
    <ligand>
        <name>ATP</name>
        <dbReference type="ChEBI" id="CHEBI:30616"/>
    </ligand>
</feature>
<dbReference type="Proteomes" id="UP000250006">
    <property type="component" value="Unassembled WGS sequence"/>
</dbReference>
<dbReference type="Gene3D" id="1.10.20.140">
    <property type="match status" value="1"/>
</dbReference>
<accession>A0ABY1VPB7</accession>
<evidence type="ECO:0000256" key="2">
    <source>
        <dbReference type="ARBA" id="ARBA00003213"/>
    </source>
</evidence>
<sequence length="321" mass="34451">MTVSKRVAVVGPTAAGKSDLALELGEHLGGPKGVEIINADASQLYQGMDIGTAKLSVQQRRGFPHHQLDVLTVREAASVAAYQRHARTDLHGIAERGRRAIIVGGSGLYVRAITDALDFPGTDSAVRASLEERAQREGTRALWEELATTDPASAKRIEPANTRKIVRALEVVQVTGRPFSATLPAYTDAVPTIHLALRPPRAALNTRINTRAQAMFDGGLLEETAALVDLGLREGPTASRAIGYAQALAVLVGAMSLPEAVEATAAATRKLASRQIKWFRRDPRLHWIDVDLKDDGTMPTGEWERVTEVALSLVQAADPVA</sequence>
<keyword evidence="7 10" id="KW-0067">ATP-binding</keyword>
<evidence type="ECO:0000313" key="15">
    <source>
        <dbReference type="Proteomes" id="UP000250006"/>
    </source>
</evidence>
<dbReference type="Pfam" id="PF01715">
    <property type="entry name" value="IPPT"/>
    <property type="match status" value="1"/>
</dbReference>
<keyword evidence="4 10" id="KW-0808">Transferase</keyword>
<evidence type="ECO:0000256" key="10">
    <source>
        <dbReference type="HAMAP-Rule" id="MF_00185"/>
    </source>
</evidence>
<keyword evidence="8 10" id="KW-0460">Magnesium</keyword>
<keyword evidence="5 10" id="KW-0819">tRNA processing</keyword>
<reference evidence="14 15" key="1">
    <citation type="submission" date="2018-06" db="EMBL/GenBank/DDBJ databases">
        <authorList>
            <consortium name="Pathogen Informatics"/>
            <person name="Doyle S."/>
        </authorList>
    </citation>
    <scope>NUCLEOTIDE SEQUENCE [LARGE SCALE GENOMIC DNA]</scope>
    <source>
        <strain evidence="14 15">NCTC11535</strain>
    </source>
</reference>
<evidence type="ECO:0000256" key="13">
    <source>
        <dbReference type="RuleBase" id="RU003785"/>
    </source>
</evidence>
<dbReference type="InterPro" id="IPR027417">
    <property type="entry name" value="P-loop_NTPase"/>
</dbReference>
<comment type="function">
    <text evidence="2 10 12">Catalyzes the transfer of a dimethylallyl group onto the adenine at position 37 in tRNAs that read codons beginning with uridine, leading to the formation of N6-(dimethylallyl)adenosine (i(6)A).</text>
</comment>
<evidence type="ECO:0000256" key="1">
    <source>
        <dbReference type="ARBA" id="ARBA00001946"/>
    </source>
</evidence>
<dbReference type="Gene3D" id="3.40.50.300">
    <property type="entry name" value="P-loop containing nucleotide triphosphate hydrolases"/>
    <property type="match status" value="1"/>
</dbReference>
<evidence type="ECO:0000256" key="3">
    <source>
        <dbReference type="ARBA" id="ARBA00005842"/>
    </source>
</evidence>
<feature type="site" description="Interaction with substrate tRNA" evidence="10">
    <location>
        <position position="127"/>
    </location>
</feature>
<comment type="similarity">
    <text evidence="3 10 13">Belongs to the IPP transferase family.</text>
</comment>
<evidence type="ECO:0000256" key="8">
    <source>
        <dbReference type="ARBA" id="ARBA00022842"/>
    </source>
</evidence>
<dbReference type="InterPro" id="IPR018022">
    <property type="entry name" value="IPT"/>
</dbReference>
<dbReference type="EMBL" id="UAPQ01000008">
    <property type="protein sequence ID" value="SPT53905.1"/>
    <property type="molecule type" value="Genomic_DNA"/>
</dbReference>
<comment type="subunit">
    <text evidence="10">Monomer.</text>
</comment>
<comment type="catalytic activity">
    <reaction evidence="9 10 11">
        <text>adenosine(37) in tRNA + dimethylallyl diphosphate = N(6)-dimethylallyladenosine(37) in tRNA + diphosphate</text>
        <dbReference type="Rhea" id="RHEA:26482"/>
        <dbReference type="Rhea" id="RHEA-COMP:10162"/>
        <dbReference type="Rhea" id="RHEA-COMP:10375"/>
        <dbReference type="ChEBI" id="CHEBI:33019"/>
        <dbReference type="ChEBI" id="CHEBI:57623"/>
        <dbReference type="ChEBI" id="CHEBI:74411"/>
        <dbReference type="ChEBI" id="CHEBI:74415"/>
        <dbReference type="EC" id="2.5.1.75"/>
    </reaction>
</comment>
<dbReference type="SUPFAM" id="SSF52540">
    <property type="entry name" value="P-loop containing nucleoside triphosphate hydrolases"/>
    <property type="match status" value="1"/>
</dbReference>
<comment type="cofactor">
    <cofactor evidence="1 10">
        <name>Mg(2+)</name>
        <dbReference type="ChEBI" id="CHEBI:18420"/>
    </cofactor>
</comment>
<evidence type="ECO:0000313" key="14">
    <source>
        <dbReference type="EMBL" id="SPT53905.1"/>
    </source>
</evidence>
<dbReference type="NCBIfam" id="TIGR00174">
    <property type="entry name" value="miaA"/>
    <property type="match status" value="1"/>
</dbReference>
<dbReference type="PANTHER" id="PTHR11088">
    <property type="entry name" value="TRNA DIMETHYLALLYLTRANSFERASE"/>
    <property type="match status" value="1"/>
</dbReference>
<feature type="binding site" evidence="10">
    <location>
        <begin position="13"/>
        <end position="18"/>
    </location>
    <ligand>
        <name>substrate</name>
    </ligand>
</feature>
<evidence type="ECO:0000256" key="9">
    <source>
        <dbReference type="ARBA" id="ARBA00049563"/>
    </source>
</evidence>
<comment type="caution">
    <text evidence="10">Lacks conserved residue(s) required for the propagation of feature annotation.</text>
</comment>
<dbReference type="PANTHER" id="PTHR11088:SF60">
    <property type="entry name" value="TRNA DIMETHYLALLYLTRANSFERASE"/>
    <property type="match status" value="1"/>
</dbReference>
<comment type="caution">
    <text evidence="14">The sequence shown here is derived from an EMBL/GenBank/DDBJ whole genome shotgun (WGS) entry which is preliminary data.</text>
</comment>
<evidence type="ECO:0000256" key="6">
    <source>
        <dbReference type="ARBA" id="ARBA00022741"/>
    </source>
</evidence>
<evidence type="ECO:0000256" key="11">
    <source>
        <dbReference type="RuleBase" id="RU003783"/>
    </source>
</evidence>
<evidence type="ECO:0000256" key="4">
    <source>
        <dbReference type="ARBA" id="ARBA00022679"/>
    </source>
</evidence>
<dbReference type="EC" id="2.5.1.75" evidence="10"/>
<protein>
    <recommendedName>
        <fullName evidence="10">tRNA dimethylallyltransferase</fullName>
        <ecNumber evidence="10">2.5.1.75</ecNumber>
    </recommendedName>
    <alternativeName>
        <fullName evidence="10">Dimethylallyl diphosphate:tRNA dimethylallyltransferase</fullName>
        <shortName evidence="10">DMAPP:tRNA dimethylallyltransferase</shortName>
        <shortName evidence="10">DMATase</shortName>
    </alternativeName>
    <alternativeName>
        <fullName evidence="10">Isopentenyl-diphosphate:tRNA isopentenyltransferase</fullName>
        <shortName evidence="10">IPP transferase</shortName>
        <shortName evidence="10">IPPT</shortName>
        <shortName evidence="10">IPTase</shortName>
    </alternativeName>
</protein>
<keyword evidence="15" id="KW-1185">Reference proteome</keyword>
<organism evidence="14 15">
    <name type="scientific">Actinomyces bovis</name>
    <dbReference type="NCBI Taxonomy" id="1658"/>
    <lineage>
        <taxon>Bacteria</taxon>
        <taxon>Bacillati</taxon>
        <taxon>Actinomycetota</taxon>
        <taxon>Actinomycetes</taxon>
        <taxon>Actinomycetales</taxon>
        <taxon>Actinomycetaceae</taxon>
        <taxon>Actinomyces</taxon>
    </lineage>
</organism>
<dbReference type="InterPro" id="IPR039657">
    <property type="entry name" value="Dimethylallyltransferase"/>
</dbReference>
<gene>
    <name evidence="10 14" type="primary">miaA</name>
    <name evidence="14" type="ORF">NCTC11535_01597</name>
</gene>
<feature type="site" description="Interaction with substrate tRNA" evidence="10">
    <location>
        <position position="106"/>
    </location>
</feature>
<evidence type="ECO:0000256" key="5">
    <source>
        <dbReference type="ARBA" id="ARBA00022694"/>
    </source>
</evidence>
<name>A0ABY1VPB7_9ACTO</name>